<dbReference type="eggNOG" id="ENOG5032TI9">
    <property type="taxonomic scope" value="Bacteria"/>
</dbReference>
<dbReference type="STRING" id="1235802.C823_04109"/>
<dbReference type="Proteomes" id="UP000012589">
    <property type="component" value="Unassembled WGS sequence"/>
</dbReference>
<dbReference type="AlphaFoldDB" id="N1ZYC6"/>
<keyword evidence="2" id="KW-1185">Reference proteome</keyword>
<sequence length="175" mass="20812">MKNMLIDENGDYGLEYTNAIWASDQMHRDYHTAKVPLSDADFLLEDEQFIMIVEYKNANTRKARDAGFKTPQFDPMDDKKFTMIIRKFYDFLHYVHLLGKYKPVKYIYVVETPNGDETMRKRLRDKMKTLLPFNLQKNLDTGITLINKVDVLSIDEWNRHDEYGKYPLIKIEESN</sequence>
<evidence type="ECO:0000313" key="1">
    <source>
        <dbReference type="EMBL" id="EMZ22022.1"/>
    </source>
</evidence>
<dbReference type="OrthoDB" id="2054568at2"/>
<name>N1ZYC6_9FIRM</name>
<reference evidence="1 2" key="1">
    <citation type="journal article" date="2014" name="Genome Announc.">
        <title>Draft genome sequences of the altered schaedler flora, a defined bacterial community from gnotobiotic mice.</title>
        <authorList>
            <person name="Wannemuehler M.J."/>
            <person name="Overstreet A.M."/>
            <person name="Ward D.V."/>
            <person name="Phillips G.J."/>
        </authorList>
    </citation>
    <scope>NUCLEOTIDE SEQUENCE [LARGE SCALE GENOMIC DNA]</scope>
    <source>
        <strain evidence="1 2">ASF492</strain>
    </source>
</reference>
<gene>
    <name evidence="1" type="ORF">C823_04109</name>
</gene>
<comment type="caution">
    <text evidence="1">The sequence shown here is derived from an EMBL/GenBank/DDBJ whole genome shotgun (WGS) entry which is preliminary data.</text>
</comment>
<evidence type="ECO:0000313" key="2">
    <source>
        <dbReference type="Proteomes" id="UP000012589"/>
    </source>
</evidence>
<dbReference type="HOGENOM" id="CLU_130920_0_0_9"/>
<protein>
    <recommendedName>
        <fullName evidence="3">NERD domain-containing protein</fullName>
    </recommendedName>
</protein>
<dbReference type="EMBL" id="AQFT01000124">
    <property type="protein sequence ID" value="EMZ22022.1"/>
    <property type="molecule type" value="Genomic_DNA"/>
</dbReference>
<proteinExistence type="predicted"/>
<accession>N1ZYC6</accession>
<evidence type="ECO:0008006" key="3">
    <source>
        <dbReference type="Google" id="ProtNLM"/>
    </source>
</evidence>
<dbReference type="PATRIC" id="fig|1235802.3.peg.4363"/>
<organism evidence="1 2">
    <name type="scientific">Eubacterium plexicaudatum ASF492</name>
    <dbReference type="NCBI Taxonomy" id="1235802"/>
    <lineage>
        <taxon>Bacteria</taxon>
        <taxon>Bacillati</taxon>
        <taxon>Bacillota</taxon>
        <taxon>Clostridia</taxon>
        <taxon>Eubacteriales</taxon>
        <taxon>Eubacteriaceae</taxon>
        <taxon>Eubacterium</taxon>
    </lineage>
</organism>